<organism evidence="2 3">
    <name type="scientific">Sporormia fimetaria CBS 119925</name>
    <dbReference type="NCBI Taxonomy" id="1340428"/>
    <lineage>
        <taxon>Eukaryota</taxon>
        <taxon>Fungi</taxon>
        <taxon>Dikarya</taxon>
        <taxon>Ascomycota</taxon>
        <taxon>Pezizomycotina</taxon>
        <taxon>Dothideomycetes</taxon>
        <taxon>Pleosporomycetidae</taxon>
        <taxon>Pleosporales</taxon>
        <taxon>Sporormiaceae</taxon>
        <taxon>Sporormia</taxon>
    </lineage>
</organism>
<proteinExistence type="predicted"/>
<feature type="compositionally biased region" description="Low complexity" evidence="1">
    <location>
        <begin position="259"/>
        <end position="277"/>
    </location>
</feature>
<feature type="compositionally biased region" description="Polar residues" evidence="1">
    <location>
        <begin position="317"/>
        <end position="326"/>
    </location>
</feature>
<name>A0A6A6VMG4_9PLEO</name>
<feature type="compositionally biased region" description="Low complexity" evidence="1">
    <location>
        <begin position="385"/>
        <end position="399"/>
    </location>
</feature>
<gene>
    <name evidence="2" type="ORF">M011DRAFT_5862</name>
</gene>
<feature type="compositionally biased region" description="Polar residues" evidence="1">
    <location>
        <begin position="1"/>
        <end position="11"/>
    </location>
</feature>
<feature type="compositionally biased region" description="Low complexity" evidence="1">
    <location>
        <begin position="357"/>
        <end position="370"/>
    </location>
</feature>
<feature type="compositionally biased region" description="Basic and acidic residues" evidence="1">
    <location>
        <begin position="400"/>
        <end position="410"/>
    </location>
</feature>
<evidence type="ECO:0000256" key="1">
    <source>
        <dbReference type="SAM" id="MobiDB-lite"/>
    </source>
</evidence>
<feature type="region of interest" description="Disordered" evidence="1">
    <location>
        <begin position="247"/>
        <end position="419"/>
    </location>
</feature>
<reference evidence="2" key="1">
    <citation type="journal article" date="2020" name="Stud. Mycol.">
        <title>101 Dothideomycetes genomes: a test case for predicting lifestyles and emergence of pathogens.</title>
        <authorList>
            <person name="Haridas S."/>
            <person name="Albert R."/>
            <person name="Binder M."/>
            <person name="Bloem J."/>
            <person name="Labutti K."/>
            <person name="Salamov A."/>
            <person name="Andreopoulos B."/>
            <person name="Baker S."/>
            <person name="Barry K."/>
            <person name="Bills G."/>
            <person name="Bluhm B."/>
            <person name="Cannon C."/>
            <person name="Castanera R."/>
            <person name="Culley D."/>
            <person name="Daum C."/>
            <person name="Ezra D."/>
            <person name="Gonzalez J."/>
            <person name="Henrissat B."/>
            <person name="Kuo A."/>
            <person name="Liang C."/>
            <person name="Lipzen A."/>
            <person name="Lutzoni F."/>
            <person name="Magnuson J."/>
            <person name="Mondo S."/>
            <person name="Nolan M."/>
            <person name="Ohm R."/>
            <person name="Pangilinan J."/>
            <person name="Park H.-J."/>
            <person name="Ramirez L."/>
            <person name="Alfaro M."/>
            <person name="Sun H."/>
            <person name="Tritt A."/>
            <person name="Yoshinaga Y."/>
            <person name="Zwiers L.-H."/>
            <person name="Turgeon B."/>
            <person name="Goodwin S."/>
            <person name="Spatafora J."/>
            <person name="Crous P."/>
            <person name="Grigoriev I."/>
        </authorList>
    </citation>
    <scope>NUCLEOTIDE SEQUENCE</scope>
    <source>
        <strain evidence="2">CBS 119925</strain>
    </source>
</reference>
<protein>
    <submittedName>
        <fullName evidence="2">Uncharacterized protein</fullName>
    </submittedName>
</protein>
<evidence type="ECO:0000313" key="2">
    <source>
        <dbReference type="EMBL" id="KAF2751788.1"/>
    </source>
</evidence>
<evidence type="ECO:0000313" key="3">
    <source>
        <dbReference type="Proteomes" id="UP000799440"/>
    </source>
</evidence>
<dbReference type="AlphaFoldDB" id="A0A6A6VMG4"/>
<keyword evidence="3" id="KW-1185">Reference proteome</keyword>
<accession>A0A6A6VMG4</accession>
<sequence>MDNQGQCTPSHNPKGPVPQRSSNPNSGPPPVQNADRKSIKVRFSRSPDGHKEVFKAPNGHDTRAVTVWLDGLTHCGSFYDWVSNVTQVCNFTLTVRFPSKTAFEAYLYWIHNACFPVELQAEDADIRYLIKCIILGHKMKDEEFQRDAVSFLVRGGVIHSGTPFEIWEERVYASDSMATDWVLEGYAPEGLRASRLVKQAIYLLVTDGDAFSMLHHRELFSHSLTQSLAEHFRNRLPMNLILEYFPTDPTAPPPPYHRSSPGNSSNSSGQSGSSPSASPTPSPNTAPPPRYSLPPRYSQVIGTGNEHVPAVPVVQDEGNSSPSQPAAVTRDGPALDIPSSTHQPEAQDGDEDADNDTGPMQTTQPGTPEPDSYSPVDRPSHEDTSNANNLSSNNNAQSNDFRDLSQHDPSADPGSRRGC</sequence>
<feature type="compositionally biased region" description="Pro residues" evidence="1">
    <location>
        <begin position="278"/>
        <end position="292"/>
    </location>
</feature>
<dbReference type="EMBL" id="MU006561">
    <property type="protein sequence ID" value="KAF2751788.1"/>
    <property type="molecule type" value="Genomic_DNA"/>
</dbReference>
<feature type="region of interest" description="Disordered" evidence="1">
    <location>
        <begin position="1"/>
        <end position="37"/>
    </location>
</feature>
<dbReference type="Proteomes" id="UP000799440">
    <property type="component" value="Unassembled WGS sequence"/>
</dbReference>